<dbReference type="InterPro" id="IPR011991">
    <property type="entry name" value="ArsR-like_HTH"/>
</dbReference>
<dbReference type="RefSeq" id="WP_241561158.1">
    <property type="nucleotide sequence ID" value="NZ_JBFAUK010000012.1"/>
</dbReference>
<feature type="domain" description="HTH crp-type" evidence="5">
    <location>
        <begin position="272"/>
        <end position="321"/>
    </location>
</feature>
<dbReference type="Gene3D" id="1.10.10.10">
    <property type="entry name" value="Winged helix-like DNA-binding domain superfamily/Winged helix DNA-binding domain"/>
    <property type="match status" value="1"/>
</dbReference>
<evidence type="ECO:0000259" key="5">
    <source>
        <dbReference type="SMART" id="SM00419"/>
    </source>
</evidence>
<feature type="domain" description="HTH arsR-type" evidence="4">
    <location>
        <begin position="260"/>
        <end position="334"/>
    </location>
</feature>
<dbReference type="InterPro" id="IPR012318">
    <property type="entry name" value="HTH_CRP"/>
</dbReference>
<dbReference type="PANTHER" id="PTHR43132">
    <property type="entry name" value="ARSENICAL RESISTANCE OPERON REPRESSOR ARSR-RELATED"/>
    <property type="match status" value="1"/>
</dbReference>
<evidence type="ECO:0000256" key="3">
    <source>
        <dbReference type="ARBA" id="ARBA00023163"/>
    </source>
</evidence>
<dbReference type="InterPro" id="IPR036388">
    <property type="entry name" value="WH-like_DNA-bd_sf"/>
</dbReference>
<dbReference type="Proteomes" id="UP001552594">
    <property type="component" value="Unassembled WGS sequence"/>
</dbReference>
<dbReference type="SMART" id="SM00418">
    <property type="entry name" value="HTH_ARSR"/>
    <property type="match status" value="1"/>
</dbReference>
<evidence type="ECO:0000313" key="6">
    <source>
        <dbReference type="EMBL" id="MEV5508252.1"/>
    </source>
</evidence>
<dbReference type="SMART" id="SM00419">
    <property type="entry name" value="HTH_CRP"/>
    <property type="match status" value="1"/>
</dbReference>
<dbReference type="InterPro" id="IPR001845">
    <property type="entry name" value="HTH_ArsR_DNA-bd_dom"/>
</dbReference>
<organism evidence="6 7">
    <name type="scientific">Streptomyces orinoci</name>
    <name type="common">Streptoverticillium orinoci</name>
    <dbReference type="NCBI Taxonomy" id="67339"/>
    <lineage>
        <taxon>Bacteria</taxon>
        <taxon>Bacillati</taxon>
        <taxon>Actinomycetota</taxon>
        <taxon>Actinomycetes</taxon>
        <taxon>Kitasatosporales</taxon>
        <taxon>Streptomycetaceae</taxon>
        <taxon>Streptomyces</taxon>
    </lineage>
</organism>
<evidence type="ECO:0000259" key="4">
    <source>
        <dbReference type="SMART" id="SM00418"/>
    </source>
</evidence>
<keyword evidence="7" id="KW-1185">Reference proteome</keyword>
<dbReference type="SUPFAM" id="SSF46785">
    <property type="entry name" value="Winged helix' DNA-binding domain"/>
    <property type="match status" value="1"/>
</dbReference>
<dbReference type="PANTHER" id="PTHR43132:SF6">
    <property type="entry name" value="HTH-TYPE TRANSCRIPTIONAL REPRESSOR CZRA"/>
    <property type="match status" value="1"/>
</dbReference>
<keyword evidence="1" id="KW-0805">Transcription regulation</keyword>
<keyword evidence="2" id="KW-0238">DNA-binding</keyword>
<sequence length="336" mass="36143">MVMHKQRSPGRGGPLAVEFSAEDVARTRFAVSPLWEVVAGARVLKGADAQGTHNCWAEQVRPRIAAAGLDLSPLARLLPVPGGVPGFLVPPPTTPQPSLEVELAVLRATPPQELTTTIAEAQPAVAALREEGERGLARLAEVTAAYWEVALAPYWPRVLSLSEGDTLHRARRFAEGGAALLFEDLDPQLSWDTDTLRLTGRCIHGTRRLDGRGLLLVPSAFVWPRVFSTLGSEEWQPTLRYAPRGIGTLWQRRDQPCSDALAGVLGRSRARLLAELGTPASTTELARRTGLSPGGVSQHLTALRAAGLVSAHRTGRVVLYARTRVGEGLVGGRGEW</sequence>
<dbReference type="CDD" id="cd00090">
    <property type="entry name" value="HTH_ARSR"/>
    <property type="match status" value="1"/>
</dbReference>
<evidence type="ECO:0000313" key="7">
    <source>
        <dbReference type="Proteomes" id="UP001552594"/>
    </source>
</evidence>
<dbReference type="InterPro" id="IPR051011">
    <property type="entry name" value="Metal_resp_trans_reg"/>
</dbReference>
<reference evidence="6 7" key="1">
    <citation type="submission" date="2024-06" db="EMBL/GenBank/DDBJ databases">
        <title>The Natural Products Discovery Center: Release of the First 8490 Sequenced Strains for Exploring Actinobacteria Biosynthetic Diversity.</title>
        <authorList>
            <person name="Kalkreuter E."/>
            <person name="Kautsar S.A."/>
            <person name="Yang D."/>
            <person name="Bader C.D."/>
            <person name="Teijaro C.N."/>
            <person name="Fluegel L."/>
            <person name="Davis C.M."/>
            <person name="Simpson J.R."/>
            <person name="Lauterbach L."/>
            <person name="Steele A.D."/>
            <person name="Gui C."/>
            <person name="Meng S."/>
            <person name="Li G."/>
            <person name="Viehrig K."/>
            <person name="Ye F."/>
            <person name="Su P."/>
            <person name="Kiefer A.F."/>
            <person name="Nichols A."/>
            <person name="Cepeda A.J."/>
            <person name="Yan W."/>
            <person name="Fan B."/>
            <person name="Jiang Y."/>
            <person name="Adhikari A."/>
            <person name="Zheng C.-J."/>
            <person name="Schuster L."/>
            <person name="Cowan T.M."/>
            <person name="Smanski M.J."/>
            <person name="Chevrette M.G."/>
            <person name="De Carvalho L.P.S."/>
            <person name="Shen B."/>
        </authorList>
    </citation>
    <scope>NUCLEOTIDE SEQUENCE [LARGE SCALE GENOMIC DNA]</scope>
    <source>
        <strain evidence="6 7">NPDC052347</strain>
    </source>
</reference>
<gene>
    <name evidence="6" type="ORF">AB0L16_17525</name>
</gene>
<dbReference type="InterPro" id="IPR036390">
    <property type="entry name" value="WH_DNA-bd_sf"/>
</dbReference>
<keyword evidence="3" id="KW-0804">Transcription</keyword>
<accession>A0ABV3JZF0</accession>
<proteinExistence type="predicted"/>
<dbReference type="EMBL" id="JBFAUK010000012">
    <property type="protein sequence ID" value="MEV5508252.1"/>
    <property type="molecule type" value="Genomic_DNA"/>
</dbReference>
<evidence type="ECO:0000256" key="2">
    <source>
        <dbReference type="ARBA" id="ARBA00023125"/>
    </source>
</evidence>
<name>A0ABV3JZF0_STRON</name>
<comment type="caution">
    <text evidence="6">The sequence shown here is derived from an EMBL/GenBank/DDBJ whole genome shotgun (WGS) entry which is preliminary data.</text>
</comment>
<dbReference type="Pfam" id="PF12840">
    <property type="entry name" value="HTH_20"/>
    <property type="match status" value="1"/>
</dbReference>
<evidence type="ECO:0000256" key="1">
    <source>
        <dbReference type="ARBA" id="ARBA00023015"/>
    </source>
</evidence>
<protein>
    <submittedName>
        <fullName evidence="6">Helix-turn-helix domain-containing protein</fullName>
    </submittedName>
</protein>